<feature type="domain" description="MannoseP isomerase/GMP-like beta-helix" evidence="11">
    <location>
        <begin position="290"/>
        <end position="345"/>
    </location>
</feature>
<dbReference type="EMBL" id="BAABBM010000001">
    <property type="protein sequence ID" value="GAA3893205.1"/>
    <property type="molecule type" value="Genomic_DNA"/>
</dbReference>
<dbReference type="InterPro" id="IPR029044">
    <property type="entry name" value="Nucleotide-diphossugar_trans"/>
</dbReference>
<dbReference type="InterPro" id="IPR054566">
    <property type="entry name" value="ManC/GMP-like_b-helix"/>
</dbReference>
<keyword evidence="4 12" id="KW-0548">Nucleotidyltransferase</keyword>
<comment type="similarity">
    <text evidence="1 8">Belongs to the mannose-6-phosphate isomerase type 2 family.</text>
</comment>
<evidence type="ECO:0000256" key="2">
    <source>
        <dbReference type="ARBA" id="ARBA00012387"/>
    </source>
</evidence>
<dbReference type="InterPro" id="IPR001538">
    <property type="entry name" value="Man6P_isomerase-2_C"/>
</dbReference>
<evidence type="ECO:0000256" key="5">
    <source>
        <dbReference type="ARBA" id="ARBA00022741"/>
    </source>
</evidence>
<dbReference type="Pfam" id="PF00483">
    <property type="entry name" value="NTP_transferase"/>
    <property type="match status" value="1"/>
</dbReference>
<evidence type="ECO:0000256" key="8">
    <source>
        <dbReference type="RuleBase" id="RU004190"/>
    </source>
</evidence>
<keyword evidence="3" id="KW-0808">Transferase</keyword>
<dbReference type="SUPFAM" id="SSF51182">
    <property type="entry name" value="RmlC-like cupins"/>
    <property type="match status" value="1"/>
</dbReference>
<dbReference type="RefSeq" id="WP_344698635.1">
    <property type="nucleotide sequence ID" value="NZ_BAABBM010000001.1"/>
</dbReference>
<dbReference type="PANTHER" id="PTHR46390:SF1">
    <property type="entry name" value="MANNOSE-1-PHOSPHATE GUANYLYLTRANSFERASE"/>
    <property type="match status" value="1"/>
</dbReference>
<evidence type="ECO:0000256" key="1">
    <source>
        <dbReference type="ARBA" id="ARBA00006115"/>
    </source>
</evidence>
<accession>A0ABP7L4T7</accession>
<evidence type="ECO:0000256" key="4">
    <source>
        <dbReference type="ARBA" id="ARBA00022695"/>
    </source>
</evidence>
<keyword evidence="5" id="KW-0547">Nucleotide-binding</keyword>
<dbReference type="Proteomes" id="UP001500827">
    <property type="component" value="Unassembled WGS sequence"/>
</dbReference>
<evidence type="ECO:0000256" key="6">
    <source>
        <dbReference type="ARBA" id="ARBA00023134"/>
    </source>
</evidence>
<dbReference type="EC" id="2.7.7.13" evidence="2"/>
<protein>
    <recommendedName>
        <fullName evidence="2">mannose-1-phosphate guanylyltransferase</fullName>
        <ecNumber evidence="2">2.7.7.13</ecNumber>
    </recommendedName>
</protein>
<name>A0ABP7L4T7_9SPHN</name>
<gene>
    <name evidence="12" type="ORF">GCM10022276_10490</name>
</gene>
<dbReference type="GO" id="GO:0016779">
    <property type="term" value="F:nucleotidyltransferase activity"/>
    <property type="evidence" value="ECO:0007669"/>
    <property type="project" value="UniProtKB-KW"/>
</dbReference>
<organism evidence="12 13">
    <name type="scientific">Sphingomonas limnosediminicola</name>
    <dbReference type="NCBI Taxonomy" id="940133"/>
    <lineage>
        <taxon>Bacteria</taxon>
        <taxon>Pseudomonadati</taxon>
        <taxon>Pseudomonadota</taxon>
        <taxon>Alphaproteobacteria</taxon>
        <taxon>Sphingomonadales</taxon>
        <taxon>Sphingomonadaceae</taxon>
        <taxon>Sphingomonas</taxon>
    </lineage>
</organism>
<dbReference type="InterPro" id="IPR005835">
    <property type="entry name" value="NTP_transferase_dom"/>
</dbReference>
<evidence type="ECO:0000313" key="12">
    <source>
        <dbReference type="EMBL" id="GAA3893205.1"/>
    </source>
</evidence>
<dbReference type="NCBIfam" id="TIGR01479">
    <property type="entry name" value="GMP_PMI"/>
    <property type="match status" value="1"/>
</dbReference>
<comment type="catalytic activity">
    <reaction evidence="7">
        <text>alpha-D-mannose 1-phosphate + GTP + H(+) = GDP-alpha-D-mannose + diphosphate</text>
        <dbReference type="Rhea" id="RHEA:15229"/>
        <dbReference type="ChEBI" id="CHEBI:15378"/>
        <dbReference type="ChEBI" id="CHEBI:33019"/>
        <dbReference type="ChEBI" id="CHEBI:37565"/>
        <dbReference type="ChEBI" id="CHEBI:57527"/>
        <dbReference type="ChEBI" id="CHEBI:58409"/>
        <dbReference type="EC" id="2.7.7.13"/>
    </reaction>
</comment>
<dbReference type="CDD" id="cd02213">
    <property type="entry name" value="cupin_PMI_typeII_C"/>
    <property type="match status" value="1"/>
</dbReference>
<evidence type="ECO:0000259" key="11">
    <source>
        <dbReference type="Pfam" id="PF22640"/>
    </source>
</evidence>
<dbReference type="PANTHER" id="PTHR46390">
    <property type="entry name" value="MANNOSE-1-PHOSPHATE GUANYLYLTRANSFERASE"/>
    <property type="match status" value="1"/>
</dbReference>
<dbReference type="SUPFAM" id="SSF53448">
    <property type="entry name" value="Nucleotide-diphospho-sugar transferases"/>
    <property type="match status" value="1"/>
</dbReference>
<dbReference type="Gene3D" id="2.60.120.10">
    <property type="entry name" value="Jelly Rolls"/>
    <property type="match status" value="1"/>
</dbReference>
<dbReference type="CDD" id="cd02509">
    <property type="entry name" value="GDP-M1P_Guanylyltransferase"/>
    <property type="match status" value="1"/>
</dbReference>
<dbReference type="InterPro" id="IPR006375">
    <property type="entry name" value="Man1P_GuaTrfase/Man6P_Isoase"/>
</dbReference>
<dbReference type="InterPro" id="IPR011051">
    <property type="entry name" value="RmlC_Cupin_sf"/>
</dbReference>
<evidence type="ECO:0000256" key="3">
    <source>
        <dbReference type="ARBA" id="ARBA00022679"/>
    </source>
</evidence>
<evidence type="ECO:0000256" key="7">
    <source>
        <dbReference type="ARBA" id="ARBA00047343"/>
    </source>
</evidence>
<keyword evidence="12" id="KW-0413">Isomerase</keyword>
<dbReference type="InterPro" id="IPR014710">
    <property type="entry name" value="RmlC-like_jellyroll"/>
</dbReference>
<evidence type="ECO:0000259" key="9">
    <source>
        <dbReference type="Pfam" id="PF00483"/>
    </source>
</evidence>
<dbReference type="InterPro" id="IPR049577">
    <property type="entry name" value="GMPP_N"/>
</dbReference>
<feature type="domain" description="Mannose-6-phosphate isomerase type II C-terminal" evidence="10">
    <location>
        <begin position="350"/>
        <end position="460"/>
    </location>
</feature>
<dbReference type="Pfam" id="PF22640">
    <property type="entry name" value="ManC_GMP_beta-helix"/>
    <property type="match status" value="1"/>
</dbReference>
<keyword evidence="13" id="KW-1185">Reference proteome</keyword>
<evidence type="ECO:0000313" key="13">
    <source>
        <dbReference type="Proteomes" id="UP001500827"/>
    </source>
</evidence>
<reference evidence="13" key="1">
    <citation type="journal article" date="2019" name="Int. J. Syst. Evol. Microbiol.">
        <title>The Global Catalogue of Microorganisms (GCM) 10K type strain sequencing project: providing services to taxonomists for standard genome sequencing and annotation.</title>
        <authorList>
            <consortium name="The Broad Institute Genomics Platform"/>
            <consortium name="The Broad Institute Genome Sequencing Center for Infectious Disease"/>
            <person name="Wu L."/>
            <person name="Ma J."/>
        </authorList>
    </citation>
    <scope>NUCLEOTIDE SEQUENCE [LARGE SCALE GENOMIC DNA]</scope>
    <source>
        <strain evidence="13">JCM 17543</strain>
    </source>
</reference>
<evidence type="ECO:0000259" key="10">
    <source>
        <dbReference type="Pfam" id="PF01050"/>
    </source>
</evidence>
<comment type="caution">
    <text evidence="12">The sequence shown here is derived from an EMBL/GenBank/DDBJ whole genome shotgun (WGS) entry which is preliminary data.</text>
</comment>
<dbReference type="InterPro" id="IPR051161">
    <property type="entry name" value="Mannose-6P_isomerase_type2"/>
</dbReference>
<dbReference type="GO" id="GO:0016853">
    <property type="term" value="F:isomerase activity"/>
    <property type="evidence" value="ECO:0007669"/>
    <property type="project" value="UniProtKB-KW"/>
</dbReference>
<keyword evidence="6" id="KW-0342">GTP-binding</keyword>
<dbReference type="Gene3D" id="3.90.550.10">
    <property type="entry name" value="Spore Coat Polysaccharide Biosynthesis Protein SpsA, Chain A"/>
    <property type="match status" value="1"/>
</dbReference>
<dbReference type="Pfam" id="PF01050">
    <property type="entry name" value="MannoseP_isomer"/>
    <property type="match status" value="1"/>
</dbReference>
<sequence length="464" mass="50620">MIRPVILSGGAGTRLWPLSTSGKPKQFHRLMGEESLLQATAERCRGTGFLRPLVATGEEQRFLVLDQLRRIGIAPEAILLEPASRNTAPAIAAAAYWALARDEDEPMLVMPSDHLVGDLRAFRQAVEVAVDAANSGKLLTFGVKPTAPKTGYGYIEAGKRSGGVRQVRRFVEKPSAEVAAQLAADESYYWNSGIFLFRPSAYWRELEKHAPAVAEHTAAAMQTSTAEGLFVRPEIGAFSKSPNISIDYAVMEHSDEILVVPTLFDWSDIGTWDAVHEMFLADERGNVINGDVVAMDVTNSLIRNEADVTVGAIGLDRIVCVVTRDAAFIAPLNRAQEVKQLVDELQSRSDKHRHKDARLSGPWGSCQIIDQGAGYQTRHIILNPGAKLSPQKLQHRSKHWIVVNGSAEVTLGNEAIVVGESQSTFIPAGTAYGLANRWEVPLHLIEVQCGLHLGDDDIIPTEGN</sequence>
<proteinExistence type="inferred from homology"/>
<feature type="domain" description="Nucleotidyl transferase" evidence="9">
    <location>
        <begin position="4"/>
        <end position="283"/>
    </location>
</feature>